<sequence length="394" mass="45998">MDKLERLTKTDLNDFYQLYLYAFTNPDSAERRAFFDHRYQHSEKYGIKYDGRLGSGMLSIPFQVNFHGVKYKMNGIGDVMSYPEYGGHGAITKLMHQAFQDMLADKVALSYLAPFSYKFYRRFGYEEVFDQTIYRVKNTDLPRIRVDSQAGSMERLSLKDAIPYIKELYNNNPDSHNAGLVRADWWWDYLVLKHPHWQVGVYFDDLHSAAGYVIYEGIDTTFYIQEIMYTNWESYQYLARFICQHESMYFNFEYVSGDPVGRPDILQEPDTLNVEIKPYMMARIINLATFVQDYPFLGKVKSIRLAVTDQMIPENNGIWRLMVNSNGTSFEKISDNETNMADIRLSIQELTKAFLGYRSLGHLNRVGAIRGSYAAITGLDNVLRKESPMLWDYF</sequence>
<dbReference type="GO" id="GO:0034069">
    <property type="term" value="F:aminoglycoside N-acetyltransferase activity"/>
    <property type="evidence" value="ECO:0007669"/>
    <property type="project" value="TreeGrafter"/>
</dbReference>
<dbReference type="InterPro" id="IPR041380">
    <property type="entry name" value="Acetyltransf_17"/>
</dbReference>
<name>A0AAN5YAZ0_PEDAC</name>
<comment type="caution">
    <text evidence="2">The sequence shown here is derived from an EMBL/GenBank/DDBJ whole genome shotgun (WGS) entry which is preliminary data.</text>
</comment>
<protein>
    <submittedName>
        <fullName evidence="2">GNAT family N-acetyltransferase</fullName>
        <ecNumber evidence="2">2.3.1.-</ecNumber>
    </submittedName>
</protein>
<organism evidence="2 3">
    <name type="scientific">Pediococcus acidilactici</name>
    <dbReference type="NCBI Taxonomy" id="1254"/>
    <lineage>
        <taxon>Bacteria</taxon>
        <taxon>Bacillati</taxon>
        <taxon>Bacillota</taxon>
        <taxon>Bacilli</taxon>
        <taxon>Lactobacillales</taxon>
        <taxon>Lactobacillaceae</taxon>
        <taxon>Pediococcus</taxon>
        <taxon>Pediococcus acidilactici group</taxon>
    </lineage>
</organism>
<reference evidence="2" key="1">
    <citation type="journal article" date="2023" name="PeerJ">
        <title>Selection and evaluation of lactic acid bacteria from chicken feces in Thailand as potential probiotics.</title>
        <authorList>
            <person name="Khurajog B."/>
            <person name="Disastra Y."/>
            <person name="Lawwyne L.D."/>
            <person name="Sirichokchatchawan W."/>
            <person name="Niyomtham W."/>
            <person name="Yindee J."/>
            <person name="Hampson D.J."/>
            <person name="Prapasarakul N."/>
        </authorList>
    </citation>
    <scope>NUCLEOTIDE SEQUENCE</scope>
    <source>
        <strain evidence="2">BF9</strain>
    </source>
</reference>
<evidence type="ECO:0000259" key="1">
    <source>
        <dbReference type="PROSITE" id="PS51186"/>
    </source>
</evidence>
<dbReference type="GO" id="GO:0030649">
    <property type="term" value="P:aminoglycoside antibiotic catabolic process"/>
    <property type="evidence" value="ECO:0007669"/>
    <property type="project" value="TreeGrafter"/>
</dbReference>
<dbReference type="InterPro" id="IPR016181">
    <property type="entry name" value="Acyl_CoA_acyltransferase"/>
</dbReference>
<dbReference type="InterPro" id="IPR025559">
    <property type="entry name" value="Eis_dom"/>
</dbReference>
<feature type="domain" description="N-acetyltransferase" evidence="1">
    <location>
        <begin position="2"/>
        <end position="147"/>
    </location>
</feature>
<dbReference type="Pfam" id="PF17668">
    <property type="entry name" value="Acetyltransf_17"/>
    <property type="match status" value="1"/>
</dbReference>
<accession>A0AAN5YAZ0</accession>
<dbReference type="Pfam" id="PF13530">
    <property type="entry name" value="SCP2_2"/>
    <property type="match status" value="1"/>
</dbReference>
<dbReference type="AlphaFoldDB" id="A0AAN5YAZ0"/>
<dbReference type="InterPro" id="IPR036527">
    <property type="entry name" value="SCP2_sterol-bd_dom_sf"/>
</dbReference>
<reference evidence="2" key="2">
    <citation type="submission" date="2023-10" db="EMBL/GenBank/DDBJ databases">
        <authorList>
            <person name="Khurajog B."/>
        </authorList>
    </citation>
    <scope>NUCLEOTIDE SEQUENCE</scope>
    <source>
        <strain evidence="2">BF9</strain>
    </source>
</reference>
<dbReference type="Gene3D" id="3.30.1050.10">
    <property type="entry name" value="SCP2 sterol-binding domain"/>
    <property type="match status" value="1"/>
</dbReference>
<evidence type="ECO:0000313" key="3">
    <source>
        <dbReference type="Proteomes" id="UP001280897"/>
    </source>
</evidence>
<dbReference type="RefSeq" id="WP_005918689.1">
    <property type="nucleotide sequence ID" value="NZ_BJMF01000001.1"/>
</dbReference>
<keyword evidence="2" id="KW-0808">Transferase</keyword>
<keyword evidence="2" id="KW-0012">Acyltransferase</keyword>
<dbReference type="EC" id="2.3.1.-" evidence="2"/>
<dbReference type="InterPro" id="IPR000182">
    <property type="entry name" value="GNAT_dom"/>
</dbReference>
<gene>
    <name evidence="2" type="ORF">R0G89_04610</name>
</gene>
<dbReference type="Pfam" id="PF13527">
    <property type="entry name" value="Acetyltransf_9"/>
    <property type="match status" value="1"/>
</dbReference>
<dbReference type="InterPro" id="IPR051554">
    <property type="entry name" value="Acetyltransferase_Eis"/>
</dbReference>
<dbReference type="SUPFAM" id="SSF55718">
    <property type="entry name" value="SCP-like"/>
    <property type="match status" value="1"/>
</dbReference>
<dbReference type="Gene3D" id="3.40.630.30">
    <property type="match status" value="2"/>
</dbReference>
<dbReference type="PROSITE" id="PS51186">
    <property type="entry name" value="GNAT"/>
    <property type="match status" value="1"/>
</dbReference>
<dbReference type="Proteomes" id="UP001280897">
    <property type="component" value="Unassembled WGS sequence"/>
</dbReference>
<proteinExistence type="predicted"/>
<evidence type="ECO:0000313" key="2">
    <source>
        <dbReference type="EMBL" id="MDV2621013.1"/>
    </source>
</evidence>
<dbReference type="PANTHER" id="PTHR37817:SF1">
    <property type="entry name" value="N-ACETYLTRANSFERASE EIS"/>
    <property type="match status" value="1"/>
</dbReference>
<dbReference type="PANTHER" id="PTHR37817">
    <property type="entry name" value="N-ACETYLTRANSFERASE EIS"/>
    <property type="match status" value="1"/>
</dbReference>
<dbReference type="GeneID" id="57364905"/>
<dbReference type="SUPFAM" id="SSF55729">
    <property type="entry name" value="Acyl-CoA N-acyltransferases (Nat)"/>
    <property type="match status" value="1"/>
</dbReference>
<dbReference type="EMBL" id="JAWJAV010000002">
    <property type="protein sequence ID" value="MDV2621013.1"/>
    <property type="molecule type" value="Genomic_DNA"/>
</dbReference>
<dbReference type="KEGG" id="paci:A4V11_07005"/>